<evidence type="ECO:0000256" key="3">
    <source>
        <dbReference type="ARBA" id="ARBA00022763"/>
    </source>
</evidence>
<keyword evidence="10" id="KW-1185">Reference proteome</keyword>
<dbReference type="InterPro" id="IPR040038">
    <property type="entry name" value="TIPIN/Csm3/Swi3"/>
</dbReference>
<keyword evidence="4 6" id="KW-0539">Nucleus</keyword>
<dbReference type="GO" id="GO:0003677">
    <property type="term" value="F:DNA binding"/>
    <property type="evidence" value="ECO:0007669"/>
    <property type="project" value="TreeGrafter"/>
</dbReference>
<organism evidence="9 10">
    <name type="scientific">Dimargaris cristalligena</name>
    <dbReference type="NCBI Taxonomy" id="215637"/>
    <lineage>
        <taxon>Eukaryota</taxon>
        <taxon>Fungi</taxon>
        <taxon>Fungi incertae sedis</taxon>
        <taxon>Zoopagomycota</taxon>
        <taxon>Kickxellomycotina</taxon>
        <taxon>Dimargaritomycetes</taxon>
        <taxon>Dimargaritales</taxon>
        <taxon>Dimargaritaceae</taxon>
        <taxon>Dimargaris</taxon>
    </lineage>
</organism>
<feature type="compositionally biased region" description="Polar residues" evidence="7">
    <location>
        <begin position="178"/>
        <end position="190"/>
    </location>
</feature>
<evidence type="ECO:0000256" key="6">
    <source>
        <dbReference type="RuleBase" id="RU366049"/>
    </source>
</evidence>
<dbReference type="GO" id="GO:0043111">
    <property type="term" value="P:replication fork arrest"/>
    <property type="evidence" value="ECO:0007669"/>
    <property type="project" value="TreeGrafter"/>
</dbReference>
<accession>A0A4P9ZY59</accession>
<evidence type="ECO:0000313" key="10">
    <source>
        <dbReference type="Proteomes" id="UP000268162"/>
    </source>
</evidence>
<evidence type="ECO:0000256" key="7">
    <source>
        <dbReference type="SAM" id="MobiDB-lite"/>
    </source>
</evidence>
<feature type="compositionally biased region" description="Low complexity" evidence="7">
    <location>
        <begin position="11"/>
        <end position="31"/>
    </location>
</feature>
<sequence length="353" mass="38918">MNAPPSASRRQTQSALSSWTSSAAANSQQAQPTVDSQPQTPTRPGRKGIITPADPSSSLDPNSDVLDQVNVLRKRRIVSKLDADRLLSQEGLIYLKTAGPMLRFHGEGFEQSDLARLMQFYQIWAHQLHPKYTFPEFIKETEKLCGSKRVKAHMSEWKKEAARARNPEVEPEAGTEATAITNPITSNTLGDYSRPKTLRSFLSDDDDDNNEGNMGRGVGSGSDSDDGSEIRRPIRLTQATTTTASLSRPILSDSGSDSDDIPVRFQRALRRPTMAINNSLADPSDEVPAASPIVPAAPRMSEETAHLIALNRQRALQRLAENQRRLESIALEDEGFDVFSDDEANIDHPEDDE</sequence>
<gene>
    <name evidence="9" type="ORF">BJ085DRAFT_35964</name>
</gene>
<feature type="compositionally biased region" description="Basic and acidic residues" evidence="7">
    <location>
        <begin position="159"/>
        <end position="168"/>
    </location>
</feature>
<dbReference type="PANTHER" id="PTHR13220:SF11">
    <property type="entry name" value="TIMELESS-INTERACTING PROTEIN"/>
    <property type="match status" value="1"/>
</dbReference>
<dbReference type="GO" id="GO:0031298">
    <property type="term" value="C:replication fork protection complex"/>
    <property type="evidence" value="ECO:0007669"/>
    <property type="project" value="TreeGrafter"/>
</dbReference>
<dbReference type="GO" id="GO:0006974">
    <property type="term" value="P:DNA damage response"/>
    <property type="evidence" value="ECO:0007669"/>
    <property type="project" value="UniProtKB-KW"/>
</dbReference>
<comment type="subcellular location">
    <subcellularLocation>
        <location evidence="1 6">Nucleus</location>
    </subcellularLocation>
</comment>
<evidence type="ECO:0000259" key="8">
    <source>
        <dbReference type="Pfam" id="PF07962"/>
    </source>
</evidence>
<dbReference type="InterPro" id="IPR012923">
    <property type="entry name" value="Csm3"/>
</dbReference>
<comment type="similarity">
    <text evidence="2 6">Belongs to the CSM3 family.</text>
</comment>
<dbReference type="GO" id="GO:0000076">
    <property type="term" value="P:DNA replication checkpoint signaling"/>
    <property type="evidence" value="ECO:0007669"/>
    <property type="project" value="UniProtKB-UniRule"/>
</dbReference>
<feature type="domain" description="Chromosome segregation in meiosis protein 3" evidence="8">
    <location>
        <begin position="80"/>
        <end position="160"/>
    </location>
</feature>
<evidence type="ECO:0000256" key="2">
    <source>
        <dbReference type="ARBA" id="ARBA00006075"/>
    </source>
</evidence>
<evidence type="ECO:0000256" key="4">
    <source>
        <dbReference type="ARBA" id="ARBA00023242"/>
    </source>
</evidence>
<evidence type="ECO:0000313" key="9">
    <source>
        <dbReference type="EMBL" id="RKP37991.1"/>
    </source>
</evidence>
<dbReference type="GO" id="GO:0031297">
    <property type="term" value="P:replication fork processing"/>
    <property type="evidence" value="ECO:0007669"/>
    <property type="project" value="UniProtKB-UniRule"/>
</dbReference>
<dbReference type="Pfam" id="PF07962">
    <property type="entry name" value="Swi3"/>
    <property type="match status" value="1"/>
</dbReference>
<comment type="function">
    <text evidence="6">Plays an important role in the control of DNA replication and the maintenance of replication fork stability.</text>
</comment>
<dbReference type="Proteomes" id="UP000268162">
    <property type="component" value="Unassembled WGS sequence"/>
</dbReference>
<evidence type="ECO:0000256" key="5">
    <source>
        <dbReference type="ARBA" id="ARBA00023306"/>
    </source>
</evidence>
<keyword evidence="3 6" id="KW-0227">DNA damage</keyword>
<dbReference type="AlphaFoldDB" id="A0A4P9ZY59"/>
<reference evidence="10" key="1">
    <citation type="journal article" date="2018" name="Nat. Microbiol.">
        <title>Leveraging single-cell genomics to expand the fungal tree of life.</title>
        <authorList>
            <person name="Ahrendt S.R."/>
            <person name="Quandt C.A."/>
            <person name="Ciobanu D."/>
            <person name="Clum A."/>
            <person name="Salamov A."/>
            <person name="Andreopoulos B."/>
            <person name="Cheng J.F."/>
            <person name="Woyke T."/>
            <person name="Pelin A."/>
            <person name="Henrissat B."/>
            <person name="Reynolds N.K."/>
            <person name="Benny G.L."/>
            <person name="Smith M.E."/>
            <person name="James T.Y."/>
            <person name="Grigoriev I.V."/>
        </authorList>
    </citation>
    <scope>NUCLEOTIDE SEQUENCE [LARGE SCALE GENOMIC DNA]</scope>
    <source>
        <strain evidence="10">RSA 468</strain>
    </source>
</reference>
<keyword evidence="5 6" id="KW-0131">Cell cycle</keyword>
<evidence type="ECO:0000256" key="1">
    <source>
        <dbReference type="ARBA" id="ARBA00004123"/>
    </source>
</evidence>
<dbReference type="EMBL" id="ML002419">
    <property type="protein sequence ID" value="RKP37991.1"/>
    <property type="molecule type" value="Genomic_DNA"/>
</dbReference>
<protein>
    <recommendedName>
        <fullName evidence="6">Chromosome segregation in meiosis protein</fullName>
    </recommendedName>
</protein>
<dbReference type="PANTHER" id="PTHR13220">
    <property type="entry name" value="TIMELESS INTERACTING-RELATED"/>
    <property type="match status" value="1"/>
</dbReference>
<name>A0A4P9ZY59_9FUNG</name>
<feature type="region of interest" description="Disordered" evidence="7">
    <location>
        <begin position="159"/>
        <end position="260"/>
    </location>
</feature>
<feature type="compositionally biased region" description="Low complexity" evidence="7">
    <location>
        <begin position="235"/>
        <end position="255"/>
    </location>
</feature>
<proteinExistence type="inferred from homology"/>
<dbReference type="STRING" id="215637.A0A4P9ZY59"/>
<feature type="compositionally biased region" description="Polar residues" evidence="7">
    <location>
        <begin position="32"/>
        <end position="42"/>
    </location>
</feature>
<feature type="region of interest" description="Disordered" evidence="7">
    <location>
        <begin position="1"/>
        <end position="62"/>
    </location>
</feature>